<reference evidence="1 2" key="1">
    <citation type="submission" date="2018-06" db="EMBL/GenBank/DDBJ databases">
        <title>The Genome of Cuscuta australis (Dodder) Provides Insight into the Evolution of Plant Parasitism.</title>
        <authorList>
            <person name="Liu H."/>
        </authorList>
    </citation>
    <scope>NUCLEOTIDE SEQUENCE [LARGE SCALE GENOMIC DNA]</scope>
    <source>
        <strain evidence="2">cv. Yunnan</strain>
        <tissue evidence="1">Vines</tissue>
    </source>
</reference>
<name>A0A328DTN8_9ASTE</name>
<protein>
    <submittedName>
        <fullName evidence="1">Uncharacterized protein</fullName>
    </submittedName>
</protein>
<sequence length="136" mass="15227">MDSEDLRYVSIIPETPDVFTDLEDSDEAGKNFIAPGVEVIEQLPSKIEGHEGATVGELVPDSEEEDEPFECLKAPKSDFMCVRKHTCDTILKLMFPGWDTPNVCVGIDGSIPEIETAVANMGKRKVTWQEEKERRK</sequence>
<dbReference type="Proteomes" id="UP000249390">
    <property type="component" value="Unassembled WGS sequence"/>
</dbReference>
<keyword evidence="2" id="KW-1185">Reference proteome</keyword>
<comment type="caution">
    <text evidence="1">The sequence shown here is derived from an EMBL/GenBank/DDBJ whole genome shotgun (WGS) entry which is preliminary data.</text>
</comment>
<organism evidence="1 2">
    <name type="scientific">Cuscuta australis</name>
    <dbReference type="NCBI Taxonomy" id="267555"/>
    <lineage>
        <taxon>Eukaryota</taxon>
        <taxon>Viridiplantae</taxon>
        <taxon>Streptophyta</taxon>
        <taxon>Embryophyta</taxon>
        <taxon>Tracheophyta</taxon>
        <taxon>Spermatophyta</taxon>
        <taxon>Magnoliopsida</taxon>
        <taxon>eudicotyledons</taxon>
        <taxon>Gunneridae</taxon>
        <taxon>Pentapetalae</taxon>
        <taxon>asterids</taxon>
        <taxon>lamiids</taxon>
        <taxon>Solanales</taxon>
        <taxon>Convolvulaceae</taxon>
        <taxon>Cuscuteae</taxon>
        <taxon>Cuscuta</taxon>
        <taxon>Cuscuta subgen. Grammica</taxon>
        <taxon>Cuscuta sect. Cleistogrammica</taxon>
    </lineage>
</organism>
<proteinExistence type="predicted"/>
<dbReference type="AlphaFoldDB" id="A0A328DTN8"/>
<evidence type="ECO:0000313" key="2">
    <source>
        <dbReference type="Proteomes" id="UP000249390"/>
    </source>
</evidence>
<gene>
    <name evidence="1" type="ORF">DM860_015043</name>
</gene>
<accession>A0A328DTN8</accession>
<dbReference type="EMBL" id="NQVE01000093">
    <property type="protein sequence ID" value="RAL49052.1"/>
    <property type="molecule type" value="Genomic_DNA"/>
</dbReference>
<evidence type="ECO:0000313" key="1">
    <source>
        <dbReference type="EMBL" id="RAL49052.1"/>
    </source>
</evidence>